<organism evidence="1 2">
    <name type="scientific">Rangifer tarandus platyrhynchus</name>
    <name type="common">Svalbard reindeer</name>
    <dbReference type="NCBI Taxonomy" id="3082113"/>
    <lineage>
        <taxon>Eukaryota</taxon>
        <taxon>Metazoa</taxon>
        <taxon>Chordata</taxon>
        <taxon>Craniata</taxon>
        <taxon>Vertebrata</taxon>
        <taxon>Euteleostomi</taxon>
        <taxon>Mammalia</taxon>
        <taxon>Eutheria</taxon>
        <taxon>Laurasiatheria</taxon>
        <taxon>Artiodactyla</taxon>
        <taxon>Ruminantia</taxon>
        <taxon>Pecora</taxon>
        <taxon>Cervidae</taxon>
        <taxon>Odocoileinae</taxon>
        <taxon>Rangifer</taxon>
    </lineage>
</organism>
<reference evidence="1" key="1">
    <citation type="submission" date="2023-05" db="EMBL/GenBank/DDBJ databases">
        <authorList>
            <consortium name="ELIXIR-Norway"/>
        </authorList>
    </citation>
    <scope>NUCLEOTIDE SEQUENCE</scope>
</reference>
<accession>A0AC59YRN6</accession>
<gene>
    <name evidence="1" type="ORF">MRATA1EN22A_LOCUS9368</name>
</gene>
<dbReference type="EMBL" id="OX596086">
    <property type="protein sequence ID" value="CAM9919820.1"/>
    <property type="molecule type" value="Genomic_DNA"/>
</dbReference>
<name>A0AC59YRN6_RANTA</name>
<evidence type="ECO:0000313" key="2">
    <source>
        <dbReference type="Proteomes" id="UP001162501"/>
    </source>
</evidence>
<protein>
    <submittedName>
        <fullName evidence="1">Uncharacterized protein</fullName>
    </submittedName>
</protein>
<evidence type="ECO:0000313" key="1">
    <source>
        <dbReference type="EMBL" id="CAM9919820.1"/>
    </source>
</evidence>
<dbReference type="Proteomes" id="UP001162501">
    <property type="component" value="Chromosome 2"/>
</dbReference>
<reference evidence="1" key="2">
    <citation type="submission" date="2025-03" db="EMBL/GenBank/DDBJ databases">
        <authorList>
            <consortium name="ELIXIR-Norway"/>
            <consortium name="Elixir Norway"/>
        </authorList>
    </citation>
    <scope>NUCLEOTIDE SEQUENCE</scope>
</reference>
<proteinExistence type="predicted"/>
<sequence length="198" mass="20206">MPAPGSRGLQALVSGHPQQRRMPSTCYLPGPLPSERPAPTFSARVPGPPSPPRRCLGAPSPGLRRGLPPGAGVGARAPASLPIYRPELSQVIEARSETQKLTHSPRPDSPFIGSSSGVPNSSNDVSETEGDRAPSGGLGEAWGGGSGLQEGAASWGAAPTARPSLPARRAVPMPVQPTPRPRFVLRGAGSASAARSPT</sequence>